<dbReference type="EMBL" id="UZAF01016938">
    <property type="protein sequence ID" value="VDO35902.1"/>
    <property type="molecule type" value="Genomic_DNA"/>
</dbReference>
<evidence type="ECO:0000313" key="1">
    <source>
        <dbReference type="EMBL" id="VDO35902.1"/>
    </source>
</evidence>
<protein>
    <submittedName>
        <fullName evidence="1">Uncharacterized protein</fullName>
    </submittedName>
</protein>
<gene>
    <name evidence="1" type="ORF">HPLM_LOCUS8827</name>
</gene>
<name>A0A3P7Y4R4_HAEPC</name>
<keyword evidence="2" id="KW-1185">Reference proteome</keyword>
<proteinExistence type="predicted"/>
<accession>A0A3P7Y4R4</accession>
<evidence type="ECO:0000313" key="2">
    <source>
        <dbReference type="Proteomes" id="UP000268014"/>
    </source>
</evidence>
<reference evidence="1 2" key="1">
    <citation type="submission" date="2018-11" db="EMBL/GenBank/DDBJ databases">
        <authorList>
            <consortium name="Pathogen Informatics"/>
        </authorList>
    </citation>
    <scope>NUCLEOTIDE SEQUENCE [LARGE SCALE GENOMIC DNA]</scope>
    <source>
        <strain evidence="1 2">MHpl1</strain>
    </source>
</reference>
<dbReference type="AlphaFoldDB" id="A0A3P7Y4R4"/>
<sequence>MRTTITDGQDGVGRCRVRSLVAGSWLWFDAKVTVESTSSNSTPMSNSTSCQSKQAVKWSAVGRQGKIVKATTCQIFHRVAVIFYAYFSSSSYP</sequence>
<dbReference type="Proteomes" id="UP000268014">
    <property type="component" value="Unassembled WGS sequence"/>
</dbReference>
<organism evidence="1 2">
    <name type="scientific">Haemonchus placei</name>
    <name type="common">Barber's pole worm</name>
    <dbReference type="NCBI Taxonomy" id="6290"/>
    <lineage>
        <taxon>Eukaryota</taxon>
        <taxon>Metazoa</taxon>
        <taxon>Ecdysozoa</taxon>
        <taxon>Nematoda</taxon>
        <taxon>Chromadorea</taxon>
        <taxon>Rhabditida</taxon>
        <taxon>Rhabditina</taxon>
        <taxon>Rhabditomorpha</taxon>
        <taxon>Strongyloidea</taxon>
        <taxon>Trichostrongylidae</taxon>
        <taxon>Haemonchus</taxon>
    </lineage>
</organism>